<accession>A0ACC2LKY1</accession>
<evidence type="ECO:0000313" key="2">
    <source>
        <dbReference type="Proteomes" id="UP001234297"/>
    </source>
</evidence>
<organism evidence="1 2">
    <name type="scientific">Persea americana</name>
    <name type="common">Avocado</name>
    <dbReference type="NCBI Taxonomy" id="3435"/>
    <lineage>
        <taxon>Eukaryota</taxon>
        <taxon>Viridiplantae</taxon>
        <taxon>Streptophyta</taxon>
        <taxon>Embryophyta</taxon>
        <taxon>Tracheophyta</taxon>
        <taxon>Spermatophyta</taxon>
        <taxon>Magnoliopsida</taxon>
        <taxon>Magnoliidae</taxon>
        <taxon>Laurales</taxon>
        <taxon>Lauraceae</taxon>
        <taxon>Persea</taxon>
    </lineage>
</organism>
<reference evidence="1 2" key="1">
    <citation type="journal article" date="2022" name="Hortic Res">
        <title>A haplotype resolved chromosomal level avocado genome allows analysis of novel avocado genes.</title>
        <authorList>
            <person name="Nath O."/>
            <person name="Fletcher S.J."/>
            <person name="Hayward A."/>
            <person name="Shaw L.M."/>
            <person name="Masouleh A.K."/>
            <person name="Furtado A."/>
            <person name="Henry R.J."/>
            <person name="Mitter N."/>
        </authorList>
    </citation>
    <scope>NUCLEOTIDE SEQUENCE [LARGE SCALE GENOMIC DNA]</scope>
    <source>
        <strain evidence="2">cv. Hass</strain>
    </source>
</reference>
<gene>
    <name evidence="1" type="ORF">MRB53_027458</name>
</gene>
<name>A0ACC2LKY1_PERAE</name>
<protein>
    <submittedName>
        <fullName evidence="1">Uncharacterized protein</fullName>
    </submittedName>
</protein>
<keyword evidence="2" id="KW-1185">Reference proteome</keyword>
<evidence type="ECO:0000313" key="1">
    <source>
        <dbReference type="EMBL" id="KAJ8634122.1"/>
    </source>
</evidence>
<sequence>MESVLIKLLDSKISTGARYEVSIGNFKGMTLVFSDEMAVATEWLIGICPRYALHNQNHRMVVGVSMDDAYLTMFIGKHGIGVSLPELPPQIGNFLQKPSVIFASYDINKKKERLREATGVVVGRVLVLKKTPAPTGLLPVEGPLVPLHFLAAGLMGYLYGVNVDVSVESEMEEIEY</sequence>
<comment type="caution">
    <text evidence="1">The sequence shown here is derived from an EMBL/GenBank/DDBJ whole genome shotgun (WGS) entry which is preliminary data.</text>
</comment>
<dbReference type="EMBL" id="CM056816">
    <property type="protein sequence ID" value="KAJ8634122.1"/>
    <property type="molecule type" value="Genomic_DNA"/>
</dbReference>
<proteinExistence type="predicted"/>
<dbReference type="Proteomes" id="UP001234297">
    <property type="component" value="Chromosome 8"/>
</dbReference>